<dbReference type="Pfam" id="PF19032">
    <property type="entry name" value="Intu_longin_2"/>
    <property type="match status" value="1"/>
</dbReference>
<evidence type="ECO:0000259" key="5">
    <source>
        <dbReference type="Pfam" id="PF19033"/>
    </source>
</evidence>
<feature type="domain" description="CCZ1/INTU second Longin" evidence="4">
    <location>
        <begin position="234"/>
        <end position="384"/>
    </location>
</feature>
<evidence type="ECO:0000313" key="7">
    <source>
        <dbReference type="Proteomes" id="UP000008068"/>
    </source>
</evidence>
<dbReference type="InterPro" id="IPR043987">
    <property type="entry name" value="CCZ1/INTU/HSP4_longin_1"/>
</dbReference>
<keyword evidence="7" id="KW-1185">Reference proteome</keyword>
<comment type="similarity">
    <text evidence="1">Belongs to the CCZ1 family.</text>
</comment>
<feature type="domain" description="CCZ1/INTU/HPS4 third Longin" evidence="5">
    <location>
        <begin position="406"/>
        <end position="513"/>
    </location>
</feature>
<feature type="domain" description="CCZ1/INTU/HSP4 first Longin" evidence="3">
    <location>
        <begin position="31"/>
        <end position="162"/>
    </location>
</feature>
<dbReference type="GO" id="GO:1905691">
    <property type="term" value="P:lipid droplet disassembly"/>
    <property type="evidence" value="ECO:0007669"/>
    <property type="project" value="EnsemblMetazoa"/>
</dbReference>
<evidence type="ECO:0000259" key="3">
    <source>
        <dbReference type="Pfam" id="PF19031"/>
    </source>
</evidence>
<dbReference type="Proteomes" id="UP000008068">
    <property type="component" value="Unassembled WGS sequence"/>
</dbReference>
<dbReference type="Pfam" id="PF19033">
    <property type="entry name" value="Intu_longin_3"/>
    <property type="match status" value="1"/>
</dbReference>
<feature type="compositionally biased region" description="Low complexity" evidence="2">
    <location>
        <begin position="354"/>
        <end position="364"/>
    </location>
</feature>
<dbReference type="InParanoid" id="G0MRX8"/>
<evidence type="ECO:0000256" key="1">
    <source>
        <dbReference type="ARBA" id="ARBA00005352"/>
    </source>
</evidence>
<dbReference type="GO" id="GO:0045335">
    <property type="term" value="C:phagocytic vesicle"/>
    <property type="evidence" value="ECO:0007669"/>
    <property type="project" value="EnsemblMetazoa"/>
</dbReference>
<dbReference type="GO" id="GO:0035658">
    <property type="term" value="C:Mon1-Ccz1 complex"/>
    <property type="evidence" value="ECO:0007669"/>
    <property type="project" value="EnsemblMetazoa"/>
</dbReference>
<dbReference type="FunCoup" id="G0MRX8">
    <property type="interactions" value="3593"/>
</dbReference>
<accession>G0MRX8</accession>
<dbReference type="EMBL" id="GL379809">
    <property type="protein sequence ID" value="EGT42501.1"/>
    <property type="molecule type" value="Genomic_DNA"/>
</dbReference>
<evidence type="ECO:0000313" key="6">
    <source>
        <dbReference type="EMBL" id="EGT42501.1"/>
    </source>
</evidence>
<evidence type="ECO:0008006" key="8">
    <source>
        <dbReference type="Google" id="ProtNLM"/>
    </source>
</evidence>
<dbReference type="InterPro" id="IPR013176">
    <property type="entry name" value="Ccz1"/>
</dbReference>
<evidence type="ECO:0000256" key="2">
    <source>
        <dbReference type="SAM" id="MobiDB-lite"/>
    </source>
</evidence>
<organism evidence="7">
    <name type="scientific">Caenorhabditis brenneri</name>
    <name type="common">Nematode worm</name>
    <dbReference type="NCBI Taxonomy" id="135651"/>
    <lineage>
        <taxon>Eukaryota</taxon>
        <taxon>Metazoa</taxon>
        <taxon>Ecdysozoa</taxon>
        <taxon>Nematoda</taxon>
        <taxon>Chromadorea</taxon>
        <taxon>Rhabditida</taxon>
        <taxon>Rhabditina</taxon>
        <taxon>Rhabditomorpha</taxon>
        <taxon>Rhabditoidea</taxon>
        <taxon>Rhabditidae</taxon>
        <taxon>Peloderinae</taxon>
        <taxon>Caenorhabditis</taxon>
    </lineage>
</organism>
<dbReference type="eggNOG" id="KOG2622">
    <property type="taxonomic scope" value="Eukaryota"/>
</dbReference>
<dbReference type="InterPro" id="IPR043989">
    <property type="entry name" value="CCZ1/INTU/HSP4_longin_3"/>
</dbReference>
<sequence>MESIANPLYFFSNLSLNPPSCSNVVRFIDVLEFFFVAHPMSGRKEGEEHRRVLYFHPKGEQFERQTEITGFAEAVVNFTENFLSTSRRETSVKLNENDDGFDFRTVSTQRTEHVYIRTEDDQFILGVSISKQLSLVSDYPLFQPAIRSILSDAYKMFRMFFGSFSSFLRTIPDDIPKFKERLDFFYSKYIPLLKVHKMPLLDHLGGVEFLRMSGPLYLNVVSLITELREEFPIIEKILFLYQDKLLYYQLSKRDLPSLFRYLTHNLLPTTLAPELEHSGRNASKGRYLRGPTDLTTDAPLLGDEALSVVHLHSEQESEDQMELIGYQMMVYRCLNATVCMFVRNTGEASRRSSESSQSSSTRSSPPQNGVVSRRLLRNIDHFLETELALVASKIGDEVGDEKFPDATDFHYIYFNPSSLSMTSSLSTSPSLSVAASGSGSTSKVPLPPVDVNRLVCDTMSNFVSETEEFGECFVKSSSDWWIVIKKVNSRLLVLILPPSSYTSSLADVQSKTATIVKSHFEAIFFS</sequence>
<dbReference type="InterPro" id="IPR043988">
    <property type="entry name" value="CCZ1/INTU_longin_2"/>
</dbReference>
<proteinExistence type="inferred from homology"/>
<dbReference type="STRING" id="135651.G0MRX8"/>
<dbReference type="HOGENOM" id="CLU_533533_0_0_1"/>
<dbReference type="OrthoDB" id="240546at2759"/>
<reference evidence="7" key="1">
    <citation type="submission" date="2011-07" db="EMBL/GenBank/DDBJ databases">
        <authorList>
            <consortium name="Caenorhabditis brenneri Sequencing and Analysis Consortium"/>
            <person name="Wilson R.K."/>
        </authorList>
    </citation>
    <scope>NUCLEOTIDE SEQUENCE [LARGE SCALE GENOMIC DNA]</scope>
    <source>
        <strain evidence="7">PB2801</strain>
    </source>
</reference>
<feature type="region of interest" description="Disordered" evidence="2">
    <location>
        <begin position="347"/>
        <end position="370"/>
    </location>
</feature>
<evidence type="ECO:0000259" key="4">
    <source>
        <dbReference type="Pfam" id="PF19032"/>
    </source>
</evidence>
<protein>
    <recommendedName>
        <fullName evidence="8">CCZ1/INTU/HSP4 first Longin domain-containing protein</fullName>
    </recommendedName>
</protein>
<dbReference type="PANTHER" id="PTHR13056:SF0">
    <property type="entry name" value="VACUOLAR FUSION PROTEIN CCZ1 HOMOLOG-RELATED"/>
    <property type="match status" value="1"/>
</dbReference>
<dbReference type="PANTHER" id="PTHR13056">
    <property type="entry name" value="VACUOLAR FUSION PROTEIN CCZ1 HOMOLOG-RELATED"/>
    <property type="match status" value="1"/>
</dbReference>
<dbReference type="Pfam" id="PF19031">
    <property type="entry name" value="Intu_longin_1"/>
    <property type="match status" value="1"/>
</dbReference>
<dbReference type="AlphaFoldDB" id="G0MRX8"/>
<dbReference type="GO" id="GO:0090387">
    <property type="term" value="P:phagolysosome assembly involved in apoptotic cell clearance"/>
    <property type="evidence" value="ECO:0007669"/>
    <property type="project" value="EnsemblMetazoa"/>
</dbReference>
<gene>
    <name evidence="6" type="ORF">CAEBREN_31247</name>
</gene>
<name>G0MRX8_CAEBE</name>